<name>A0A7J7JDN1_BUGNE</name>
<evidence type="ECO:0000313" key="4">
    <source>
        <dbReference type="EMBL" id="KAF6023993.1"/>
    </source>
</evidence>
<dbReference type="PROSITE" id="PS50088">
    <property type="entry name" value="ANK_REPEAT"/>
    <property type="match status" value="3"/>
</dbReference>
<dbReference type="Proteomes" id="UP000593567">
    <property type="component" value="Unassembled WGS sequence"/>
</dbReference>
<dbReference type="SMART" id="SM00248">
    <property type="entry name" value="ANK"/>
    <property type="match status" value="3"/>
</dbReference>
<evidence type="ECO:0000256" key="3">
    <source>
        <dbReference type="PROSITE-ProRule" id="PRU00023"/>
    </source>
</evidence>
<comment type="caution">
    <text evidence="4">The sequence shown here is derived from an EMBL/GenBank/DDBJ whole genome shotgun (WGS) entry which is preliminary data.</text>
</comment>
<evidence type="ECO:0008006" key="6">
    <source>
        <dbReference type="Google" id="ProtNLM"/>
    </source>
</evidence>
<feature type="repeat" description="ANK" evidence="3">
    <location>
        <begin position="74"/>
        <end position="107"/>
    </location>
</feature>
<dbReference type="PANTHER" id="PTHR24171">
    <property type="entry name" value="ANKYRIN REPEAT DOMAIN-CONTAINING PROTEIN 39-RELATED"/>
    <property type="match status" value="1"/>
</dbReference>
<gene>
    <name evidence="4" type="ORF">EB796_017699</name>
</gene>
<dbReference type="Gene3D" id="1.25.40.20">
    <property type="entry name" value="Ankyrin repeat-containing domain"/>
    <property type="match status" value="1"/>
</dbReference>
<evidence type="ECO:0000256" key="1">
    <source>
        <dbReference type="ARBA" id="ARBA00022737"/>
    </source>
</evidence>
<dbReference type="AlphaFoldDB" id="A0A7J7JDN1"/>
<dbReference type="PROSITE" id="PS50297">
    <property type="entry name" value="ANK_REP_REGION"/>
    <property type="match status" value="2"/>
</dbReference>
<feature type="repeat" description="ANK" evidence="3">
    <location>
        <begin position="41"/>
        <end position="73"/>
    </location>
</feature>
<accession>A0A7J7JDN1</accession>
<dbReference type="OrthoDB" id="194358at2759"/>
<proteinExistence type="predicted"/>
<dbReference type="InterPro" id="IPR036770">
    <property type="entry name" value="Ankyrin_rpt-contain_sf"/>
</dbReference>
<protein>
    <recommendedName>
        <fullName evidence="6">ANK_REP_REGION domain-containing protein</fullName>
    </recommendedName>
</protein>
<keyword evidence="2 3" id="KW-0040">ANK repeat</keyword>
<keyword evidence="5" id="KW-1185">Reference proteome</keyword>
<dbReference type="Gene3D" id="2.60.220.30">
    <property type="match status" value="1"/>
</dbReference>
<dbReference type="SUPFAM" id="SSF48403">
    <property type="entry name" value="Ankyrin repeat"/>
    <property type="match status" value="1"/>
</dbReference>
<dbReference type="InterPro" id="IPR002110">
    <property type="entry name" value="Ankyrin_rpt"/>
</dbReference>
<reference evidence="4" key="1">
    <citation type="submission" date="2020-06" db="EMBL/GenBank/DDBJ databases">
        <title>Draft genome of Bugula neritina, a colonial animal packing powerful symbionts and potential medicines.</title>
        <authorList>
            <person name="Rayko M."/>
        </authorList>
    </citation>
    <scope>NUCLEOTIDE SEQUENCE [LARGE SCALE GENOMIC DNA]</scope>
    <source>
        <strain evidence="4">Kwan_BN1</strain>
    </source>
</reference>
<feature type="repeat" description="ANK" evidence="3">
    <location>
        <begin position="108"/>
        <end position="140"/>
    </location>
</feature>
<dbReference type="Pfam" id="PF12796">
    <property type="entry name" value="Ank_2"/>
    <property type="match status" value="1"/>
</dbReference>
<evidence type="ECO:0000256" key="2">
    <source>
        <dbReference type="ARBA" id="ARBA00023043"/>
    </source>
</evidence>
<keyword evidence="1" id="KW-0677">Repeat</keyword>
<sequence>MRKSRSRSAALYKRTDLIEHIAKDEKNRGNKYSYLDFVDQLGFAPLHKAVVMKQYTNLQQLISKGVDVNKKTWNGMTALLLASRHGDVSAVQILLASDSCEINDQDKTGWTALHHCAVNNHLLIAEMLLIAGADPHITCYENSTPCDVAPVWDMKNLLTNFLQKEANPHYFINSGMTKKCLVVPKRGCVLRSSELGLGMEVGKSATDGNVFFICNRISATCSSVDLGQSEVLISDVYEFWPQTTRFEMPISLQIDCLPVNEVFREKQPFVVTSKRKTISRYPKDNSNQGAERKQKFLVTELGRLYVVSRLHKDTHKVPLIGTYIQHSELPQLSITVPKNGISSPATISFQVYPVANDLISQMQKQYPCILSMGPVCEITHTDSEPLTRRLVNMTIPLPEDYKPRKTEGKLVIVSGTGDGEPVEVIEKMHISEAGAEFLTRLLTWKAAVTVSSIDTQILSDVCESMRKYTRKRMHFVKHLVMFRPGAYDNTFEIALVVVTTGNEVSLRNEWISSGYIQGRCIQDLGQQMMCEGERTTLTILGNPVIDVPVAFFSKQVSSRVIQLSRSPNQIVRFQVSDQQGQRLGEGEICM</sequence>
<organism evidence="4 5">
    <name type="scientific">Bugula neritina</name>
    <name type="common">Brown bryozoan</name>
    <name type="synonym">Sertularia neritina</name>
    <dbReference type="NCBI Taxonomy" id="10212"/>
    <lineage>
        <taxon>Eukaryota</taxon>
        <taxon>Metazoa</taxon>
        <taxon>Spiralia</taxon>
        <taxon>Lophotrochozoa</taxon>
        <taxon>Bryozoa</taxon>
        <taxon>Gymnolaemata</taxon>
        <taxon>Cheilostomatida</taxon>
        <taxon>Flustrina</taxon>
        <taxon>Buguloidea</taxon>
        <taxon>Bugulidae</taxon>
        <taxon>Bugula</taxon>
    </lineage>
</organism>
<dbReference type="EMBL" id="VXIV02002637">
    <property type="protein sequence ID" value="KAF6023993.1"/>
    <property type="molecule type" value="Genomic_DNA"/>
</dbReference>
<evidence type="ECO:0000313" key="5">
    <source>
        <dbReference type="Proteomes" id="UP000593567"/>
    </source>
</evidence>